<feature type="non-terminal residue" evidence="2">
    <location>
        <position position="57"/>
    </location>
</feature>
<dbReference type="EMBL" id="BMAW01029667">
    <property type="protein sequence ID" value="GFU13050.1"/>
    <property type="molecule type" value="Genomic_DNA"/>
</dbReference>
<organism evidence="2 3">
    <name type="scientific">Nephila pilipes</name>
    <name type="common">Giant wood spider</name>
    <name type="synonym">Nephila maculata</name>
    <dbReference type="NCBI Taxonomy" id="299642"/>
    <lineage>
        <taxon>Eukaryota</taxon>
        <taxon>Metazoa</taxon>
        <taxon>Ecdysozoa</taxon>
        <taxon>Arthropoda</taxon>
        <taxon>Chelicerata</taxon>
        <taxon>Arachnida</taxon>
        <taxon>Araneae</taxon>
        <taxon>Araneomorphae</taxon>
        <taxon>Entelegynae</taxon>
        <taxon>Araneoidea</taxon>
        <taxon>Nephilidae</taxon>
        <taxon>Nephila</taxon>
    </lineage>
</organism>
<dbReference type="OrthoDB" id="295033at2759"/>
<evidence type="ECO:0000256" key="1">
    <source>
        <dbReference type="SAM" id="Coils"/>
    </source>
</evidence>
<dbReference type="SUPFAM" id="SSF48334">
    <property type="entry name" value="DNA repair protein MutS, domain III"/>
    <property type="match status" value="1"/>
</dbReference>
<feature type="coiled-coil region" evidence="1">
    <location>
        <begin position="30"/>
        <end position="57"/>
    </location>
</feature>
<protein>
    <submittedName>
        <fullName evidence="2">Uncharacterized protein</fullName>
    </submittedName>
</protein>
<comment type="caution">
    <text evidence="2">The sequence shown here is derived from an EMBL/GenBank/DDBJ whole genome shotgun (WGS) entry which is preliminary data.</text>
</comment>
<dbReference type="Proteomes" id="UP000887013">
    <property type="component" value="Unassembled WGS sequence"/>
</dbReference>
<evidence type="ECO:0000313" key="3">
    <source>
        <dbReference type="Proteomes" id="UP000887013"/>
    </source>
</evidence>
<gene>
    <name evidence="2" type="ORF">NPIL_279651</name>
</gene>
<dbReference type="InterPro" id="IPR036187">
    <property type="entry name" value="DNA_mismatch_repair_MutS_sf"/>
</dbReference>
<keyword evidence="3" id="KW-1185">Reference proteome</keyword>
<sequence>ERIDDCEKFTAMVSQTIDFDAIQNREFVVKAEYDETLSDLQKHMSKYKSKIDEELDR</sequence>
<proteinExistence type="predicted"/>
<dbReference type="Gene3D" id="1.10.1420.10">
    <property type="match status" value="1"/>
</dbReference>
<dbReference type="AlphaFoldDB" id="A0A8X6UGU0"/>
<keyword evidence="1" id="KW-0175">Coiled coil</keyword>
<evidence type="ECO:0000313" key="2">
    <source>
        <dbReference type="EMBL" id="GFU13050.1"/>
    </source>
</evidence>
<accession>A0A8X6UGU0</accession>
<feature type="non-terminal residue" evidence="2">
    <location>
        <position position="1"/>
    </location>
</feature>
<name>A0A8X6UGU0_NEPPI</name>
<reference evidence="2" key="1">
    <citation type="submission" date="2020-08" db="EMBL/GenBank/DDBJ databases">
        <title>Multicomponent nature underlies the extraordinary mechanical properties of spider dragline silk.</title>
        <authorList>
            <person name="Kono N."/>
            <person name="Nakamura H."/>
            <person name="Mori M."/>
            <person name="Yoshida Y."/>
            <person name="Ohtoshi R."/>
            <person name="Malay A.D."/>
            <person name="Moran D.A.P."/>
            <person name="Tomita M."/>
            <person name="Numata K."/>
            <person name="Arakawa K."/>
        </authorList>
    </citation>
    <scope>NUCLEOTIDE SEQUENCE</scope>
</reference>